<comment type="caution">
    <text evidence="2">The sequence shown here is derived from an EMBL/GenBank/DDBJ whole genome shotgun (WGS) entry which is preliminary data.</text>
</comment>
<gene>
    <name evidence="2" type="ORF">Dsin_006665</name>
</gene>
<evidence type="ECO:0000256" key="1">
    <source>
        <dbReference type="SAM" id="SignalP"/>
    </source>
</evidence>
<organism evidence="2 3">
    <name type="scientific">Dipteronia sinensis</name>
    <dbReference type="NCBI Taxonomy" id="43782"/>
    <lineage>
        <taxon>Eukaryota</taxon>
        <taxon>Viridiplantae</taxon>
        <taxon>Streptophyta</taxon>
        <taxon>Embryophyta</taxon>
        <taxon>Tracheophyta</taxon>
        <taxon>Spermatophyta</taxon>
        <taxon>Magnoliopsida</taxon>
        <taxon>eudicotyledons</taxon>
        <taxon>Gunneridae</taxon>
        <taxon>Pentapetalae</taxon>
        <taxon>rosids</taxon>
        <taxon>malvids</taxon>
        <taxon>Sapindales</taxon>
        <taxon>Sapindaceae</taxon>
        <taxon>Hippocastanoideae</taxon>
        <taxon>Acereae</taxon>
        <taxon>Dipteronia</taxon>
    </lineage>
</organism>
<evidence type="ECO:0000313" key="2">
    <source>
        <dbReference type="EMBL" id="KAK3226803.1"/>
    </source>
</evidence>
<reference evidence="2" key="1">
    <citation type="journal article" date="2023" name="Plant J.">
        <title>Genome sequences and population genomics provide insights into the demographic history, inbreeding, and mutation load of two 'living fossil' tree species of Dipteronia.</title>
        <authorList>
            <person name="Feng Y."/>
            <person name="Comes H.P."/>
            <person name="Chen J."/>
            <person name="Zhu S."/>
            <person name="Lu R."/>
            <person name="Zhang X."/>
            <person name="Li P."/>
            <person name="Qiu J."/>
            <person name="Olsen K.M."/>
            <person name="Qiu Y."/>
        </authorList>
    </citation>
    <scope>NUCLEOTIDE SEQUENCE</scope>
    <source>
        <strain evidence="2">NBL</strain>
    </source>
</reference>
<name>A0AAE0AZP4_9ROSI</name>
<dbReference type="EMBL" id="JANJYJ010000002">
    <property type="protein sequence ID" value="KAK3226803.1"/>
    <property type="molecule type" value="Genomic_DNA"/>
</dbReference>
<accession>A0AAE0AZP4</accession>
<dbReference type="AlphaFoldDB" id="A0AAE0AZP4"/>
<keyword evidence="3" id="KW-1185">Reference proteome</keyword>
<dbReference type="Proteomes" id="UP001281410">
    <property type="component" value="Unassembled WGS sequence"/>
</dbReference>
<sequence>MVGVSSSTHAMAEKISWYCALFMAAMLVLSSCESSEGEFMRVHEMQPRHIANNAVR</sequence>
<proteinExistence type="predicted"/>
<keyword evidence="1" id="KW-0732">Signal</keyword>
<evidence type="ECO:0000313" key="3">
    <source>
        <dbReference type="Proteomes" id="UP001281410"/>
    </source>
</evidence>
<feature type="chain" id="PRO_5041986628" evidence="1">
    <location>
        <begin position="38"/>
        <end position="56"/>
    </location>
</feature>
<protein>
    <submittedName>
        <fullName evidence="2">Uncharacterized protein</fullName>
    </submittedName>
</protein>
<feature type="signal peptide" evidence="1">
    <location>
        <begin position="1"/>
        <end position="37"/>
    </location>
</feature>